<dbReference type="PANTHER" id="PTHR46621">
    <property type="entry name" value="SNRNA-ACTIVATING PROTEIN COMPLEX SUBUNIT 4"/>
    <property type="match status" value="1"/>
</dbReference>
<keyword evidence="1" id="KW-0805">Transcription regulation</keyword>
<evidence type="ECO:0000313" key="8">
    <source>
        <dbReference type="EMBL" id="OHS94547.1"/>
    </source>
</evidence>
<dbReference type="CDD" id="cd00167">
    <property type="entry name" value="SANT"/>
    <property type="match status" value="2"/>
</dbReference>
<dbReference type="InterPro" id="IPR017930">
    <property type="entry name" value="Myb_dom"/>
</dbReference>
<dbReference type="GeneID" id="94847250"/>
<proteinExistence type="predicted"/>
<dbReference type="GO" id="GO:0042795">
    <property type="term" value="P:snRNA transcription by RNA polymerase II"/>
    <property type="evidence" value="ECO:0007669"/>
    <property type="project" value="TreeGrafter"/>
</dbReference>
<dbReference type="OrthoDB" id="2143914at2759"/>
<dbReference type="RefSeq" id="XP_068347684.1">
    <property type="nucleotide sequence ID" value="XM_068512546.1"/>
</dbReference>
<dbReference type="InterPro" id="IPR009057">
    <property type="entry name" value="Homeodomain-like_sf"/>
</dbReference>
<protein>
    <submittedName>
        <fullName evidence="8">Myb-like DNA-binding domain containing protein</fullName>
    </submittedName>
</protein>
<evidence type="ECO:0000256" key="3">
    <source>
        <dbReference type="ARBA" id="ARBA00023163"/>
    </source>
</evidence>
<keyword evidence="3" id="KW-0804">Transcription</keyword>
<dbReference type="InterPro" id="IPR017884">
    <property type="entry name" value="SANT_dom"/>
</dbReference>
<dbReference type="PROSITE" id="PS50090">
    <property type="entry name" value="MYB_LIKE"/>
    <property type="match status" value="2"/>
</dbReference>
<dbReference type="GO" id="GO:0042796">
    <property type="term" value="P:snRNA transcription by RNA polymerase III"/>
    <property type="evidence" value="ECO:0007669"/>
    <property type="project" value="TreeGrafter"/>
</dbReference>
<feature type="domain" description="Myb-like" evidence="5">
    <location>
        <begin position="137"/>
        <end position="188"/>
    </location>
</feature>
<dbReference type="GO" id="GO:0019185">
    <property type="term" value="C:snRNA-activating protein complex"/>
    <property type="evidence" value="ECO:0007669"/>
    <property type="project" value="TreeGrafter"/>
</dbReference>
<feature type="domain" description="HTH myb-type" evidence="7">
    <location>
        <begin position="84"/>
        <end position="140"/>
    </location>
</feature>
<dbReference type="GO" id="GO:0001006">
    <property type="term" value="F:RNA polymerase III type 3 promoter sequence-specific DNA binding"/>
    <property type="evidence" value="ECO:0007669"/>
    <property type="project" value="TreeGrafter"/>
</dbReference>
<comment type="caution">
    <text evidence="8">The sequence shown here is derived from an EMBL/GenBank/DDBJ whole genome shotgun (WGS) entry which is preliminary data.</text>
</comment>
<dbReference type="VEuPathDB" id="TrichDB:TRFO_39279"/>
<evidence type="ECO:0000256" key="2">
    <source>
        <dbReference type="ARBA" id="ARBA00023125"/>
    </source>
</evidence>
<dbReference type="Proteomes" id="UP000179807">
    <property type="component" value="Unassembled WGS sequence"/>
</dbReference>
<accession>A0A1J4JA87</accession>
<dbReference type="InterPro" id="IPR001005">
    <property type="entry name" value="SANT/Myb"/>
</dbReference>
<reference evidence="8" key="1">
    <citation type="submission" date="2016-10" db="EMBL/GenBank/DDBJ databases">
        <authorList>
            <person name="Benchimol M."/>
            <person name="Almeida L.G."/>
            <person name="Vasconcelos A.T."/>
            <person name="Perreira-Neves A."/>
            <person name="Rosa I.A."/>
            <person name="Tasca T."/>
            <person name="Bogo M.R."/>
            <person name="de Souza W."/>
        </authorList>
    </citation>
    <scope>NUCLEOTIDE SEQUENCE [LARGE SCALE GENOMIC DNA]</scope>
    <source>
        <strain evidence="8">K</strain>
    </source>
</reference>
<sequence>MMQFNFQYIPVPAPVPPVISHVNSFQSLHPNSQLAPQMNSIHQNPTIAPNRSYPSVHQMQRPNQRSQVSQLQQLQIHHMHQAMNMRRHTRQWTREEDDRLREATQIMGTTRWQEIAKYVGNGRNQSQCSQRWQRVLDPKIKKTNWTEEEDQKLLSLVEAHGLQRWMRISAEFGNRSDVQCRYRYYKLQKGNKKDNFSCDPILKTNFGSNENSDVKSDDEIPNKNVRVSLPSIALFLENDPSFPFIPSVINA</sequence>
<keyword evidence="2" id="KW-0238">DNA-binding</keyword>
<dbReference type="AlphaFoldDB" id="A0A1J4JA87"/>
<evidence type="ECO:0000259" key="5">
    <source>
        <dbReference type="PROSITE" id="PS50090"/>
    </source>
</evidence>
<dbReference type="SUPFAM" id="SSF46689">
    <property type="entry name" value="Homeodomain-like"/>
    <property type="match status" value="2"/>
</dbReference>
<keyword evidence="9" id="KW-1185">Reference proteome</keyword>
<organism evidence="8 9">
    <name type="scientific">Tritrichomonas foetus</name>
    <dbReference type="NCBI Taxonomy" id="1144522"/>
    <lineage>
        <taxon>Eukaryota</taxon>
        <taxon>Metamonada</taxon>
        <taxon>Parabasalia</taxon>
        <taxon>Tritrichomonadida</taxon>
        <taxon>Tritrichomonadidae</taxon>
        <taxon>Tritrichomonas</taxon>
    </lineage>
</organism>
<keyword evidence="4" id="KW-0539">Nucleus</keyword>
<evidence type="ECO:0000256" key="4">
    <source>
        <dbReference type="ARBA" id="ARBA00023242"/>
    </source>
</evidence>
<evidence type="ECO:0000256" key="1">
    <source>
        <dbReference type="ARBA" id="ARBA00023015"/>
    </source>
</evidence>
<evidence type="ECO:0000259" key="6">
    <source>
        <dbReference type="PROSITE" id="PS51293"/>
    </source>
</evidence>
<name>A0A1J4JA87_9EUKA</name>
<dbReference type="GO" id="GO:0000978">
    <property type="term" value="F:RNA polymerase II cis-regulatory region sequence-specific DNA binding"/>
    <property type="evidence" value="ECO:0007669"/>
    <property type="project" value="TreeGrafter"/>
</dbReference>
<dbReference type="InterPro" id="IPR051575">
    <property type="entry name" value="Myb-like_DNA-bd"/>
</dbReference>
<feature type="domain" description="SANT" evidence="6">
    <location>
        <begin position="140"/>
        <end position="192"/>
    </location>
</feature>
<dbReference type="SMART" id="SM00717">
    <property type="entry name" value="SANT"/>
    <property type="match status" value="2"/>
</dbReference>
<dbReference type="EMBL" id="MLAK01001310">
    <property type="protein sequence ID" value="OHS94547.1"/>
    <property type="molecule type" value="Genomic_DNA"/>
</dbReference>
<dbReference type="Pfam" id="PF00249">
    <property type="entry name" value="Myb_DNA-binding"/>
    <property type="match status" value="2"/>
</dbReference>
<dbReference type="PANTHER" id="PTHR46621:SF1">
    <property type="entry name" value="SNRNA-ACTIVATING PROTEIN COMPLEX SUBUNIT 4"/>
    <property type="match status" value="1"/>
</dbReference>
<dbReference type="Gene3D" id="1.10.10.60">
    <property type="entry name" value="Homeodomain-like"/>
    <property type="match status" value="2"/>
</dbReference>
<dbReference type="PROSITE" id="PS51294">
    <property type="entry name" value="HTH_MYB"/>
    <property type="match status" value="2"/>
</dbReference>
<feature type="domain" description="HTH myb-type" evidence="7">
    <location>
        <begin position="141"/>
        <end position="192"/>
    </location>
</feature>
<feature type="domain" description="Myb-like" evidence="5">
    <location>
        <begin position="84"/>
        <end position="136"/>
    </location>
</feature>
<gene>
    <name evidence="8" type="ORF">TRFO_39279</name>
</gene>
<evidence type="ECO:0000259" key="7">
    <source>
        <dbReference type="PROSITE" id="PS51294"/>
    </source>
</evidence>
<evidence type="ECO:0000313" key="9">
    <source>
        <dbReference type="Proteomes" id="UP000179807"/>
    </source>
</evidence>
<dbReference type="PROSITE" id="PS51293">
    <property type="entry name" value="SANT"/>
    <property type="match status" value="1"/>
</dbReference>